<name>A0A9D9NC20_9BACT</name>
<dbReference type="InterPro" id="IPR012547">
    <property type="entry name" value="PDDEXK_9"/>
</dbReference>
<dbReference type="PANTHER" id="PTHR34825">
    <property type="entry name" value="CONSERVED PROTEIN, WITH A WEAK D-GALACTARATE DEHYDRATASE/ALTRONATE HYDROLASE DOMAIN"/>
    <property type="match status" value="1"/>
</dbReference>
<evidence type="ECO:0000313" key="2">
    <source>
        <dbReference type="EMBL" id="MBO8467899.1"/>
    </source>
</evidence>
<protein>
    <submittedName>
        <fullName evidence="2">ATP-binding protein</fullName>
    </submittedName>
</protein>
<keyword evidence="2" id="KW-0067">ATP-binding</keyword>
<accession>A0A9D9NC20</accession>
<dbReference type="InterPro" id="IPR018631">
    <property type="entry name" value="AAA-ATPase-like_dom"/>
</dbReference>
<reference evidence="2" key="1">
    <citation type="submission" date="2020-10" db="EMBL/GenBank/DDBJ databases">
        <authorList>
            <person name="Gilroy R."/>
        </authorList>
    </citation>
    <scope>NUCLEOTIDE SEQUENCE</scope>
    <source>
        <strain evidence="2">B1-15692</strain>
    </source>
</reference>
<dbReference type="EMBL" id="JADIMH010000062">
    <property type="protein sequence ID" value="MBO8467899.1"/>
    <property type="molecule type" value="Genomic_DNA"/>
</dbReference>
<dbReference type="AlphaFoldDB" id="A0A9D9NC20"/>
<dbReference type="Pfam" id="PF09820">
    <property type="entry name" value="AAA-ATPase_like"/>
    <property type="match status" value="1"/>
</dbReference>
<organism evidence="2 3">
    <name type="scientific">Candidatus Cryptobacteroides faecipullorum</name>
    <dbReference type="NCBI Taxonomy" id="2840764"/>
    <lineage>
        <taxon>Bacteria</taxon>
        <taxon>Pseudomonadati</taxon>
        <taxon>Bacteroidota</taxon>
        <taxon>Bacteroidia</taxon>
        <taxon>Bacteroidales</taxon>
        <taxon>Candidatus Cryptobacteroides</taxon>
    </lineage>
</organism>
<reference evidence="2" key="2">
    <citation type="journal article" date="2021" name="PeerJ">
        <title>Extensive microbial diversity within the chicken gut microbiome revealed by metagenomics and culture.</title>
        <authorList>
            <person name="Gilroy R."/>
            <person name="Ravi A."/>
            <person name="Getino M."/>
            <person name="Pursley I."/>
            <person name="Horton D.L."/>
            <person name="Alikhan N.F."/>
            <person name="Baker D."/>
            <person name="Gharbi K."/>
            <person name="Hall N."/>
            <person name="Watson M."/>
            <person name="Adriaenssens E.M."/>
            <person name="Foster-Nyarko E."/>
            <person name="Jarju S."/>
            <person name="Secka A."/>
            <person name="Antonio M."/>
            <person name="Oren A."/>
            <person name="Chaudhuri R.R."/>
            <person name="La Ragione R."/>
            <person name="Hildebrand F."/>
            <person name="Pallen M.J."/>
        </authorList>
    </citation>
    <scope>NUCLEOTIDE SEQUENCE</scope>
    <source>
        <strain evidence="2">B1-15692</strain>
    </source>
</reference>
<evidence type="ECO:0000259" key="1">
    <source>
        <dbReference type="Pfam" id="PF09820"/>
    </source>
</evidence>
<evidence type="ECO:0000313" key="3">
    <source>
        <dbReference type="Proteomes" id="UP000823660"/>
    </source>
</evidence>
<dbReference type="Pfam" id="PF08011">
    <property type="entry name" value="PDDEXK_9"/>
    <property type="match status" value="1"/>
</dbReference>
<dbReference type="Proteomes" id="UP000823660">
    <property type="component" value="Unassembled WGS sequence"/>
</dbReference>
<dbReference type="PANTHER" id="PTHR34825:SF1">
    <property type="entry name" value="AAA-ATPASE-LIKE DOMAIN-CONTAINING PROTEIN"/>
    <property type="match status" value="1"/>
</dbReference>
<keyword evidence="2" id="KW-0547">Nucleotide-binding</keyword>
<proteinExistence type="predicted"/>
<gene>
    <name evidence="2" type="ORF">IAB99_09100</name>
</gene>
<feature type="domain" description="AAA-ATPase-like" evidence="1">
    <location>
        <begin position="6"/>
        <end position="202"/>
    </location>
</feature>
<dbReference type="GO" id="GO:0005524">
    <property type="term" value="F:ATP binding"/>
    <property type="evidence" value="ECO:0007669"/>
    <property type="project" value="UniProtKB-KW"/>
</dbReference>
<comment type="caution">
    <text evidence="2">The sequence shown here is derived from an EMBL/GenBank/DDBJ whole genome shotgun (WGS) entry which is preliminary data.</text>
</comment>
<sequence length="523" mass="60421">MSKLYPVGIQNFEKLRKDGYCYIDKTDLIYRLVTTGQYYFLGRPRRFGKSLLISTIEAYFQGKKDLFNGLAAGSLEKEWRQYPVLHFDLNAKKFDDTDDLYCLLDRQLLEYERVYGSEADDGSLEGRFIKLIRTAVEKTGLNAVVLIDEYDKPLLQAIGNIGLQNAYRDTLKAFYSVLKSADGYIRFAFLTGVTKFWKVSIFSDLNNLEDISMNPCYSSLCGITDAEIREYFQDEVEYLAKANRQSIEDTYAKLKDSYDGYHFCEDVPGVYNPFSLLVTLKNGKYGSYWFETGTPTYLVELLKRNRYNLEKMSSMLTSAAVINGLDSPYGNPIAVIYQSGYLTIKGYDRDLRLYRLGFPNREVEEGFMNFLLPYYTDTTEDQGPYQIGMFVREVRAGDIDSFMERLQSLMADTPYEIVKDLENHYQNVIFIITELLGFYVNAEYHTSNGRIDLVIKTPDYIYVMEFKFNGTAEDALRQIDEKGYALPFAKDRREVYRIGVNFSGESRNIDRWIVSKGAGKQEL</sequence>